<accession>T1AIW2</accession>
<name>T1AIW2_9ZZZZ</name>
<proteinExistence type="predicted"/>
<reference evidence="2" key="2">
    <citation type="journal article" date="2014" name="ISME J.">
        <title>Microbial stratification in low pH oxic and suboxic macroscopic growths along an acid mine drainage.</title>
        <authorList>
            <person name="Mendez-Garcia C."/>
            <person name="Mesa V."/>
            <person name="Sprenger R.R."/>
            <person name="Richter M."/>
            <person name="Diez M.S."/>
            <person name="Solano J."/>
            <person name="Bargiela R."/>
            <person name="Golyshina O.V."/>
            <person name="Manteca A."/>
            <person name="Ramos J.L."/>
            <person name="Gallego J.R."/>
            <person name="Llorente I."/>
            <person name="Martins Dos Santos V.A."/>
            <person name="Jensen O.N."/>
            <person name="Pelaez A.I."/>
            <person name="Sanchez J."/>
            <person name="Ferrer M."/>
        </authorList>
    </citation>
    <scope>NUCLEOTIDE SEQUENCE</scope>
</reference>
<feature type="domain" description="DUF4143" evidence="1">
    <location>
        <begin position="3"/>
        <end position="147"/>
    </location>
</feature>
<dbReference type="PANTHER" id="PTHR43566">
    <property type="entry name" value="CONSERVED PROTEIN"/>
    <property type="match status" value="1"/>
</dbReference>
<feature type="non-terminal residue" evidence="2">
    <location>
        <position position="1"/>
    </location>
</feature>
<dbReference type="InterPro" id="IPR025420">
    <property type="entry name" value="DUF4143"/>
</dbReference>
<evidence type="ECO:0000259" key="1">
    <source>
        <dbReference type="Pfam" id="PF13635"/>
    </source>
</evidence>
<dbReference type="PANTHER" id="PTHR43566:SF2">
    <property type="entry name" value="DUF4143 DOMAIN-CONTAINING PROTEIN"/>
    <property type="match status" value="1"/>
</dbReference>
<comment type="caution">
    <text evidence="2">The sequence shown here is derived from an EMBL/GenBank/DDBJ whole genome shotgun (WGS) entry which is preliminary data.</text>
</comment>
<dbReference type="EMBL" id="AUZZ01003622">
    <property type="protein sequence ID" value="EQD56458.1"/>
    <property type="molecule type" value="Genomic_DNA"/>
</dbReference>
<feature type="non-terminal residue" evidence="2">
    <location>
        <position position="147"/>
    </location>
</feature>
<organism evidence="2">
    <name type="scientific">mine drainage metagenome</name>
    <dbReference type="NCBI Taxonomy" id="410659"/>
    <lineage>
        <taxon>unclassified sequences</taxon>
        <taxon>metagenomes</taxon>
        <taxon>ecological metagenomes</taxon>
    </lineage>
</organism>
<gene>
    <name evidence="2" type="ORF">B2A_05243</name>
</gene>
<evidence type="ECO:0000313" key="2">
    <source>
        <dbReference type="EMBL" id="EQD56458.1"/>
    </source>
</evidence>
<reference evidence="2" key="1">
    <citation type="submission" date="2013-08" db="EMBL/GenBank/DDBJ databases">
        <authorList>
            <person name="Mendez C."/>
            <person name="Richter M."/>
            <person name="Ferrer M."/>
            <person name="Sanchez J."/>
        </authorList>
    </citation>
    <scope>NUCLEOTIDE SEQUENCE</scope>
</reference>
<sequence length="147" mass="16426">GRDQIPRLLEICARLSGQLTNLSELGRAIGRDHKTAGQYLSVLEQIYLVRAVQPWARNELSRLVKTPKLHFVDSGLLAALRGYSIARLRADRGLLGSLLESVVFSELLKAAAWSKEQVSIFHYRDKDQLEVDFVLENSAGQIIGIEV</sequence>
<protein>
    <submittedName>
        <fullName evidence="2">AAA family ATPase</fullName>
    </submittedName>
</protein>
<dbReference type="Pfam" id="PF13635">
    <property type="entry name" value="DUF4143"/>
    <property type="match status" value="1"/>
</dbReference>
<dbReference type="AlphaFoldDB" id="T1AIW2"/>